<dbReference type="PANTHER" id="PTHR13370:SF3">
    <property type="entry name" value="TRNA (GUANINE(10)-N2)-METHYLTRANSFERASE HOMOLOG"/>
    <property type="match status" value="1"/>
</dbReference>
<dbReference type="Pfam" id="PF01555">
    <property type="entry name" value="N6_N4_Mtase"/>
    <property type="match status" value="1"/>
</dbReference>
<dbReference type="GO" id="GO:0008168">
    <property type="term" value="F:methyltransferase activity"/>
    <property type="evidence" value="ECO:0007669"/>
    <property type="project" value="UniProtKB-KW"/>
</dbReference>
<evidence type="ECO:0000256" key="1">
    <source>
        <dbReference type="ARBA" id="ARBA00006594"/>
    </source>
</evidence>
<keyword evidence="4" id="KW-0949">S-adenosyl-L-methionine</keyword>
<accession>A0ABU3FWB4</accession>
<keyword evidence="3 7" id="KW-0808">Transferase</keyword>
<dbReference type="EMBL" id="JAUOES010000004">
    <property type="protein sequence ID" value="MDT3279661.1"/>
    <property type="molecule type" value="Genomic_DNA"/>
</dbReference>
<organism evidence="7 8">
    <name type="scientific">Shewanella scandinavica</name>
    <dbReference type="NCBI Taxonomy" id="3063538"/>
    <lineage>
        <taxon>Bacteria</taxon>
        <taxon>Pseudomonadati</taxon>
        <taxon>Pseudomonadota</taxon>
        <taxon>Gammaproteobacteria</taxon>
        <taxon>Alteromonadales</taxon>
        <taxon>Shewanellaceae</taxon>
        <taxon>Shewanella</taxon>
    </lineage>
</organism>
<dbReference type="InterPro" id="IPR002052">
    <property type="entry name" value="DNA_methylase_N6_adenine_CS"/>
</dbReference>
<sequence>MLRNNTNLILNIDCIEGLKKLPDNAVSLIVADPPYNLNKNFGTWNESKKKDVWLPWSKEWLNECKRVLKDDGSIFVYGIHHHLCWLQCHMIEIGLEYRRQIIWYYENGFSGYKNTLQAHYEPLLWFSKTNKYTYHIIREPYKSEERLKNKITKNGKVWTPHPDGRMAGDVWSFPTLAGKRFENEKVDHPTQKPLSISERIIKHFSNEGDLVVIPFAGSGSECVAAKKLNRNFIGFELNPDYIEIANKRLDDV</sequence>
<dbReference type="PRINTS" id="PR00508">
    <property type="entry name" value="S21N4MTFRASE"/>
</dbReference>
<evidence type="ECO:0000313" key="8">
    <source>
        <dbReference type="Proteomes" id="UP001249505"/>
    </source>
</evidence>
<comment type="similarity">
    <text evidence="1 5">Belongs to the N(4)/N(6)-methyltransferase family.</text>
</comment>
<dbReference type="InterPro" id="IPR029063">
    <property type="entry name" value="SAM-dependent_MTases_sf"/>
</dbReference>
<gene>
    <name evidence="7" type="ORF">Q4Q50_05035</name>
</gene>
<dbReference type="Gene3D" id="3.40.50.150">
    <property type="entry name" value="Vaccinia Virus protein VP39"/>
    <property type="match status" value="1"/>
</dbReference>
<dbReference type="PROSITE" id="PS00092">
    <property type="entry name" value="N6_MTASE"/>
    <property type="match status" value="1"/>
</dbReference>
<dbReference type="GO" id="GO:0032259">
    <property type="term" value="P:methylation"/>
    <property type="evidence" value="ECO:0007669"/>
    <property type="project" value="UniProtKB-KW"/>
</dbReference>
<protein>
    <recommendedName>
        <fullName evidence="5">Methyltransferase</fullName>
        <ecNumber evidence="5">2.1.1.-</ecNumber>
    </recommendedName>
</protein>
<evidence type="ECO:0000256" key="5">
    <source>
        <dbReference type="RuleBase" id="RU362026"/>
    </source>
</evidence>
<dbReference type="Proteomes" id="UP001249505">
    <property type="component" value="Unassembled WGS sequence"/>
</dbReference>
<dbReference type="RefSeq" id="WP_311898663.1">
    <property type="nucleotide sequence ID" value="NZ_JAUOES010000004.1"/>
</dbReference>
<dbReference type="InterPro" id="IPR001091">
    <property type="entry name" value="RM_Methyltransferase"/>
</dbReference>
<keyword evidence="2 7" id="KW-0489">Methyltransferase</keyword>
<evidence type="ECO:0000256" key="2">
    <source>
        <dbReference type="ARBA" id="ARBA00022603"/>
    </source>
</evidence>
<evidence type="ECO:0000313" key="7">
    <source>
        <dbReference type="EMBL" id="MDT3279661.1"/>
    </source>
</evidence>
<dbReference type="InterPro" id="IPR002941">
    <property type="entry name" value="DNA_methylase_N4/N6"/>
</dbReference>
<proteinExistence type="inferred from homology"/>
<comment type="caution">
    <text evidence="7">The sequence shown here is derived from an EMBL/GenBank/DDBJ whole genome shotgun (WGS) entry which is preliminary data.</text>
</comment>
<feature type="domain" description="DNA methylase N-4/N-6" evidence="6">
    <location>
        <begin position="26"/>
        <end position="247"/>
    </location>
</feature>
<dbReference type="EC" id="2.1.1.-" evidence="5"/>
<evidence type="ECO:0000259" key="6">
    <source>
        <dbReference type="Pfam" id="PF01555"/>
    </source>
</evidence>
<dbReference type="SUPFAM" id="SSF53335">
    <property type="entry name" value="S-adenosyl-L-methionine-dependent methyltransferases"/>
    <property type="match status" value="1"/>
</dbReference>
<reference evidence="7 8" key="1">
    <citation type="submission" date="2023-07" db="EMBL/GenBank/DDBJ databases">
        <title>Novel Shewanella species isolated from Baltic Sea sediments.</title>
        <authorList>
            <person name="Martin-Rodriguez A.J."/>
        </authorList>
    </citation>
    <scope>NUCLEOTIDE SEQUENCE [LARGE SCALE GENOMIC DNA]</scope>
    <source>
        <strain evidence="7 8">SP2S1-2</strain>
    </source>
</reference>
<keyword evidence="8" id="KW-1185">Reference proteome</keyword>
<evidence type="ECO:0000256" key="3">
    <source>
        <dbReference type="ARBA" id="ARBA00022679"/>
    </source>
</evidence>
<name>A0ABU3FWB4_9GAMM</name>
<dbReference type="PANTHER" id="PTHR13370">
    <property type="entry name" value="RNA METHYLASE-RELATED"/>
    <property type="match status" value="1"/>
</dbReference>
<evidence type="ECO:0000256" key="4">
    <source>
        <dbReference type="ARBA" id="ARBA00022691"/>
    </source>
</evidence>